<dbReference type="RefSeq" id="XP_024578051.1">
    <property type="nucleotide sequence ID" value="XM_024727478.1"/>
</dbReference>
<dbReference type="Proteomes" id="UP000054928">
    <property type="component" value="Unassembled WGS sequence"/>
</dbReference>
<sequence>MFVQVSTSDNLNLLRAPSEVLHQQSPFRFTITFRRRVRQATEVTVDIQLLSESLSANFGIMGNTHAIGT</sequence>
<evidence type="ECO:0000313" key="1">
    <source>
        <dbReference type="EMBL" id="CEG41682.1"/>
    </source>
</evidence>
<name>A0A0P1AKN8_PLAHL</name>
<evidence type="ECO:0000313" key="2">
    <source>
        <dbReference type="Proteomes" id="UP000054928"/>
    </source>
</evidence>
<protein>
    <submittedName>
        <fullName evidence="1">Uncharacterized protein</fullName>
    </submittedName>
</protein>
<reference evidence="2" key="1">
    <citation type="submission" date="2014-09" db="EMBL/GenBank/DDBJ databases">
        <authorList>
            <person name="Sharma Rahul"/>
            <person name="Thines Marco"/>
        </authorList>
    </citation>
    <scope>NUCLEOTIDE SEQUENCE [LARGE SCALE GENOMIC DNA]</scope>
</reference>
<dbReference type="EMBL" id="CCYD01000586">
    <property type="protein sequence ID" value="CEG41682.1"/>
    <property type="molecule type" value="Genomic_DNA"/>
</dbReference>
<organism evidence="1 2">
    <name type="scientific">Plasmopara halstedii</name>
    <name type="common">Downy mildew of sunflower</name>
    <dbReference type="NCBI Taxonomy" id="4781"/>
    <lineage>
        <taxon>Eukaryota</taxon>
        <taxon>Sar</taxon>
        <taxon>Stramenopiles</taxon>
        <taxon>Oomycota</taxon>
        <taxon>Peronosporomycetes</taxon>
        <taxon>Peronosporales</taxon>
        <taxon>Peronosporaceae</taxon>
        <taxon>Plasmopara</taxon>
    </lineage>
</organism>
<accession>A0A0P1AKN8</accession>
<dbReference type="GeneID" id="36407071"/>
<dbReference type="AlphaFoldDB" id="A0A0P1AKN8"/>
<keyword evidence="2" id="KW-1185">Reference proteome</keyword>
<proteinExistence type="predicted"/>